<evidence type="ECO:0008006" key="7">
    <source>
        <dbReference type="Google" id="ProtNLM"/>
    </source>
</evidence>
<evidence type="ECO:0000256" key="3">
    <source>
        <dbReference type="ARBA" id="ARBA00022946"/>
    </source>
</evidence>
<dbReference type="GO" id="GO:0005739">
    <property type="term" value="C:mitochondrion"/>
    <property type="evidence" value="ECO:0000318"/>
    <property type="project" value="GO_Central"/>
</dbReference>
<proteinExistence type="inferred from homology"/>
<evidence type="ECO:0000256" key="1">
    <source>
        <dbReference type="ARBA" id="ARBA00004173"/>
    </source>
</evidence>
<dbReference type="CTD" id="6755152"/>
<comment type="similarity">
    <text evidence="2">Belongs to the ATP11 family.</text>
</comment>
<keyword evidence="6" id="KW-1185">Reference proteome</keyword>
<name>B3S1T1_TRIAD</name>
<comment type="subcellular location">
    <subcellularLocation>
        <location evidence="1">Mitochondrion</location>
    </subcellularLocation>
</comment>
<dbReference type="KEGG" id="tad:TRIADDRAFT_57874"/>
<dbReference type="AlphaFoldDB" id="B3S1T1"/>
<dbReference type="STRING" id="10228.B3S1T1"/>
<dbReference type="EMBL" id="DS985247">
    <property type="protein sequence ID" value="EDV23347.1"/>
    <property type="molecule type" value="Genomic_DNA"/>
</dbReference>
<protein>
    <recommendedName>
        <fullName evidence="7">ATP synthase mitochondrial F1 complex assembly factor 1</fullName>
    </recommendedName>
</protein>
<dbReference type="GeneID" id="6755152"/>
<dbReference type="RefSeq" id="XP_002114257.1">
    <property type="nucleotide sequence ID" value="XM_002114221.1"/>
</dbReference>
<evidence type="ECO:0000256" key="4">
    <source>
        <dbReference type="ARBA" id="ARBA00023128"/>
    </source>
</evidence>
<dbReference type="PANTHER" id="PTHR13126:SF0">
    <property type="entry name" value="ATP SYNTHASE MITOCHONDRIAL F1 COMPLEX ASSEMBLY FACTOR 1"/>
    <property type="match status" value="1"/>
</dbReference>
<dbReference type="OMA" id="MFYYKTD"/>
<reference evidence="5 6" key="1">
    <citation type="journal article" date="2008" name="Nature">
        <title>The Trichoplax genome and the nature of placozoans.</title>
        <authorList>
            <person name="Srivastava M."/>
            <person name="Begovic E."/>
            <person name="Chapman J."/>
            <person name="Putnam N.H."/>
            <person name="Hellsten U."/>
            <person name="Kawashima T."/>
            <person name="Kuo A."/>
            <person name="Mitros T."/>
            <person name="Salamov A."/>
            <person name="Carpenter M.L."/>
            <person name="Signorovitch A.Y."/>
            <person name="Moreno M.A."/>
            <person name="Kamm K."/>
            <person name="Grimwood J."/>
            <person name="Schmutz J."/>
            <person name="Shapiro H."/>
            <person name="Grigoriev I.V."/>
            <person name="Buss L.W."/>
            <person name="Schierwater B."/>
            <person name="Dellaporta S.L."/>
            <person name="Rokhsar D.S."/>
        </authorList>
    </citation>
    <scope>NUCLEOTIDE SEQUENCE [LARGE SCALE GENOMIC DNA]</scope>
    <source>
        <strain evidence="5 6">Grell-BS-1999</strain>
    </source>
</reference>
<evidence type="ECO:0000256" key="2">
    <source>
        <dbReference type="ARBA" id="ARBA00009116"/>
    </source>
</evidence>
<sequence length="286" mass="33148">MNRNSLVNICTWYYRLQVKKPCGYRSISSLYPRCSKENPKEDGVSRDVELNPYFQKYADKIAKASRKANDISDTDTSTQAIDYSLKKKYQDLDRKLEKTIGSSSKKGPPVVGQRKNLNDIMYVSKIQEKSGTEIAQIWTEYHKQRDCIGAVIPNAIYERMYKRSFECPVFVYPLPRNEGVEFIFAQFDGNDCHFTPLLSFKTFGENAPPILTISHYKEFSDNKGIVLMSGNWDPKQLNTTEAQFLANQLQLFYAGEDESRYSVVKSFNHFPENFNYEDILQYSLKK</sequence>
<gene>
    <name evidence="5" type="ORF">TRIADDRAFT_57874</name>
</gene>
<accession>B3S1T1</accession>
<dbReference type="OrthoDB" id="16535at2759"/>
<dbReference type="Pfam" id="PF06644">
    <property type="entry name" value="ATP11"/>
    <property type="match status" value="1"/>
</dbReference>
<dbReference type="GO" id="GO:0033615">
    <property type="term" value="P:mitochondrial proton-transporting ATP synthase complex assembly"/>
    <property type="evidence" value="ECO:0000318"/>
    <property type="project" value="GO_Central"/>
</dbReference>
<dbReference type="FunCoup" id="B3S1T1">
    <property type="interactions" value="695"/>
</dbReference>
<dbReference type="eggNOG" id="KOG3281">
    <property type="taxonomic scope" value="Eukaryota"/>
</dbReference>
<dbReference type="HOGENOM" id="CLU_067356_1_0_1"/>
<dbReference type="InParanoid" id="B3S1T1"/>
<evidence type="ECO:0000313" key="6">
    <source>
        <dbReference type="Proteomes" id="UP000009022"/>
    </source>
</evidence>
<evidence type="ECO:0000313" key="5">
    <source>
        <dbReference type="EMBL" id="EDV23347.1"/>
    </source>
</evidence>
<dbReference type="InterPro" id="IPR010591">
    <property type="entry name" value="ATP11"/>
</dbReference>
<dbReference type="PANTHER" id="PTHR13126">
    <property type="entry name" value="CHAPERONE ATP11"/>
    <property type="match status" value="1"/>
</dbReference>
<keyword evidence="3" id="KW-0809">Transit peptide</keyword>
<keyword evidence="4" id="KW-0496">Mitochondrion</keyword>
<dbReference type="PhylomeDB" id="B3S1T1"/>
<dbReference type="Proteomes" id="UP000009022">
    <property type="component" value="Unassembled WGS sequence"/>
</dbReference>
<organism evidence="5 6">
    <name type="scientific">Trichoplax adhaerens</name>
    <name type="common">Trichoplax reptans</name>
    <dbReference type="NCBI Taxonomy" id="10228"/>
    <lineage>
        <taxon>Eukaryota</taxon>
        <taxon>Metazoa</taxon>
        <taxon>Placozoa</taxon>
        <taxon>Uniplacotomia</taxon>
        <taxon>Trichoplacea</taxon>
        <taxon>Trichoplacidae</taxon>
        <taxon>Trichoplax</taxon>
    </lineage>
</organism>